<protein>
    <submittedName>
        <fullName evidence="1">Uncharacterized protein</fullName>
    </submittedName>
</protein>
<dbReference type="AlphaFoldDB" id="A0A069QMX1"/>
<keyword evidence="2" id="KW-1185">Reference proteome</keyword>
<comment type="caution">
    <text evidence="1">The sequence shown here is derived from an EMBL/GenBank/DDBJ whole genome shotgun (WGS) entry which is preliminary data.</text>
</comment>
<dbReference type="EMBL" id="JNGW01000120">
    <property type="protein sequence ID" value="KDR51156.1"/>
    <property type="molecule type" value="Genomic_DNA"/>
</dbReference>
<accession>A0A069QMX1</accession>
<dbReference type="Proteomes" id="UP000027442">
    <property type="component" value="Unassembled WGS sequence"/>
</dbReference>
<proteinExistence type="predicted"/>
<reference evidence="1 2" key="1">
    <citation type="submission" date="2013-08" db="EMBL/GenBank/DDBJ databases">
        <authorList>
            <person name="Weinstock G."/>
            <person name="Sodergren E."/>
            <person name="Wylie T."/>
            <person name="Fulton L."/>
            <person name="Fulton R."/>
            <person name="Fronick C."/>
            <person name="O'Laughlin M."/>
            <person name="Godfrey J."/>
            <person name="Miner T."/>
            <person name="Herter B."/>
            <person name="Appelbaum E."/>
            <person name="Cordes M."/>
            <person name="Lek S."/>
            <person name="Wollam A."/>
            <person name="Pepin K.H."/>
            <person name="Palsikar V.B."/>
            <person name="Mitreva M."/>
            <person name="Wilson R.K."/>
        </authorList>
    </citation>
    <scope>NUCLEOTIDE SEQUENCE [LARGE SCALE GENOMIC DNA]</scope>
    <source>
        <strain evidence="1 2">ATCC 15930</strain>
    </source>
</reference>
<sequence>MNKTEEVNEWLSRQLVLRGSWITIEFYPELVQVFDKALACQSTCSIASLPTIWVKISH</sequence>
<gene>
    <name evidence="1" type="ORF">HMPREF1991_02786</name>
</gene>
<organism evidence="1 2">
    <name type="scientific">Hoylesella loescheii DSM 19665 = JCM 12249 = ATCC 15930</name>
    <dbReference type="NCBI Taxonomy" id="1122985"/>
    <lineage>
        <taxon>Bacteria</taxon>
        <taxon>Pseudomonadati</taxon>
        <taxon>Bacteroidota</taxon>
        <taxon>Bacteroidia</taxon>
        <taxon>Bacteroidales</taxon>
        <taxon>Prevotellaceae</taxon>
        <taxon>Hoylesella</taxon>
    </lineage>
</organism>
<dbReference type="HOGENOM" id="CLU_2975505_0_0_10"/>
<evidence type="ECO:0000313" key="1">
    <source>
        <dbReference type="EMBL" id="KDR51156.1"/>
    </source>
</evidence>
<dbReference type="PATRIC" id="fig|1122985.7.peg.2881"/>
<name>A0A069QMX1_HOYLO</name>
<evidence type="ECO:0000313" key="2">
    <source>
        <dbReference type="Proteomes" id="UP000027442"/>
    </source>
</evidence>